<keyword evidence="3" id="KW-1185">Reference proteome</keyword>
<proteinExistence type="predicted"/>
<comment type="caution">
    <text evidence="2">The sequence shown here is derived from an EMBL/GenBank/DDBJ whole genome shotgun (WGS) entry which is preliminary data.</text>
</comment>
<evidence type="ECO:0000313" key="3">
    <source>
        <dbReference type="Proteomes" id="UP000198287"/>
    </source>
</evidence>
<feature type="transmembrane region" description="Helical" evidence="1">
    <location>
        <begin position="302"/>
        <end position="322"/>
    </location>
</feature>
<keyword evidence="1" id="KW-0472">Membrane</keyword>
<evidence type="ECO:0000313" key="2">
    <source>
        <dbReference type="EMBL" id="OXA40894.1"/>
    </source>
</evidence>
<name>A0A226D7R1_FOLCA</name>
<feature type="transmembrane region" description="Helical" evidence="1">
    <location>
        <begin position="198"/>
        <end position="227"/>
    </location>
</feature>
<dbReference type="EMBL" id="LNIX01000031">
    <property type="protein sequence ID" value="OXA40894.1"/>
    <property type="molecule type" value="Genomic_DNA"/>
</dbReference>
<dbReference type="AlphaFoldDB" id="A0A226D7R1"/>
<accession>A0A226D7R1</accession>
<reference evidence="2 3" key="1">
    <citation type="submission" date="2015-12" db="EMBL/GenBank/DDBJ databases">
        <title>The genome of Folsomia candida.</title>
        <authorList>
            <person name="Faddeeva A."/>
            <person name="Derks M.F."/>
            <person name="Anvar Y."/>
            <person name="Smit S."/>
            <person name="Van Straalen N."/>
            <person name="Roelofs D."/>
        </authorList>
    </citation>
    <scope>NUCLEOTIDE SEQUENCE [LARGE SCALE GENOMIC DNA]</scope>
    <source>
        <strain evidence="2 3">VU population</strain>
        <tissue evidence="2">Whole body</tissue>
    </source>
</reference>
<sequence>MATSGMWKLIHLFGRLFGDKLYVFPYKISTSNKQMLLVRNMSRSRRCFHVFGITCVVCHTLFCFACLCQPFFSKKHQKGSIPDLEESDAVKVVRVYVQILSALFPPSFFGMNYVITFMQVIPEIILCKIAGFQKETQELTATKTIHSYFIVELGMRLMIWVTFMLPLPVAIIAVYVQIDPLHVLMGGSSNGNKIIITLTRSIITLIVVYESVTAVTAYFIIGLMMICSMTDILQDLRESNHTHNLVRRLQEINLYKKMFLWNKYTNQNFCSFSVPPLIFFGISVVVLTYYGTIRIWGKVGFFLYMVLPSISVLSTFFVIMMIPHAAMVFEFAEKFIACRLNGANVSKFERKTWKSMRPVGIQVGVFGSVKKSLKMLAFKYIAESTINLLLAF</sequence>
<feature type="transmembrane region" description="Helical" evidence="1">
    <location>
        <begin position="48"/>
        <end position="72"/>
    </location>
</feature>
<keyword evidence="1" id="KW-1133">Transmembrane helix</keyword>
<feature type="transmembrane region" description="Helical" evidence="1">
    <location>
        <begin position="157"/>
        <end position="178"/>
    </location>
</feature>
<evidence type="ECO:0000256" key="1">
    <source>
        <dbReference type="SAM" id="Phobius"/>
    </source>
</evidence>
<protein>
    <submittedName>
        <fullName evidence="2">Uncharacterized protein</fullName>
    </submittedName>
</protein>
<feature type="transmembrane region" description="Helical" evidence="1">
    <location>
        <begin position="269"/>
        <end position="290"/>
    </location>
</feature>
<dbReference type="Proteomes" id="UP000198287">
    <property type="component" value="Unassembled WGS sequence"/>
</dbReference>
<organism evidence="2 3">
    <name type="scientific">Folsomia candida</name>
    <name type="common">Springtail</name>
    <dbReference type="NCBI Taxonomy" id="158441"/>
    <lineage>
        <taxon>Eukaryota</taxon>
        <taxon>Metazoa</taxon>
        <taxon>Ecdysozoa</taxon>
        <taxon>Arthropoda</taxon>
        <taxon>Hexapoda</taxon>
        <taxon>Collembola</taxon>
        <taxon>Entomobryomorpha</taxon>
        <taxon>Isotomoidea</taxon>
        <taxon>Isotomidae</taxon>
        <taxon>Proisotominae</taxon>
        <taxon>Folsomia</taxon>
    </lineage>
</organism>
<gene>
    <name evidence="2" type="ORF">Fcan01_24172</name>
</gene>
<keyword evidence="1" id="KW-0812">Transmembrane</keyword>